<dbReference type="PROSITE" id="PS51186">
    <property type="entry name" value="GNAT"/>
    <property type="match status" value="1"/>
</dbReference>
<dbReference type="GeneID" id="60893894"/>
<organism evidence="4 5">
    <name type="scientific">Enterococcus faecalis TX4248</name>
    <dbReference type="NCBI Taxonomy" id="749495"/>
    <lineage>
        <taxon>Bacteria</taxon>
        <taxon>Bacillati</taxon>
        <taxon>Bacillota</taxon>
        <taxon>Bacilli</taxon>
        <taxon>Lactobacillales</taxon>
        <taxon>Enterococcaceae</taxon>
        <taxon>Enterococcus</taxon>
    </lineage>
</organism>
<gene>
    <name evidence="4" type="primary">paiA</name>
    <name evidence="4" type="ORF">HMPREF9498_03077</name>
</gene>
<dbReference type="HOGENOM" id="CLU_013985_18_0_9"/>
<keyword evidence="1 4" id="KW-0808">Transferase</keyword>
<name>A0A125W1I1_ENTFL</name>
<proteinExistence type="predicted"/>
<dbReference type="EMBL" id="AEBR01000110">
    <property type="protein sequence ID" value="EFM81138.1"/>
    <property type="molecule type" value="Genomic_DNA"/>
</dbReference>
<dbReference type="Pfam" id="PF00583">
    <property type="entry name" value="Acetyltransf_1"/>
    <property type="match status" value="1"/>
</dbReference>
<evidence type="ECO:0000256" key="2">
    <source>
        <dbReference type="ARBA" id="ARBA00023315"/>
    </source>
</evidence>
<dbReference type="Gene3D" id="3.40.630.30">
    <property type="match status" value="1"/>
</dbReference>
<protein>
    <submittedName>
        <fullName evidence="4">Protease synthase and sporulation negative regulatory protein PAI 1</fullName>
        <ecNumber evidence="4">2.3.1.-</ecNumber>
    </submittedName>
</protein>
<comment type="caution">
    <text evidence="4">The sequence shown here is derived from an EMBL/GenBank/DDBJ whole genome shotgun (WGS) entry which is preliminary data.</text>
</comment>
<dbReference type="GO" id="GO:0008233">
    <property type="term" value="F:peptidase activity"/>
    <property type="evidence" value="ECO:0007669"/>
    <property type="project" value="UniProtKB-KW"/>
</dbReference>
<reference evidence="4 5" key="1">
    <citation type="submission" date="2010-07" db="EMBL/GenBank/DDBJ databases">
        <authorList>
            <person name="Sid Ahmed O."/>
        </authorList>
    </citation>
    <scope>NUCLEOTIDE SEQUENCE [LARGE SCALE GENOMIC DNA]</scope>
    <source>
        <strain evidence="4 5">TX4248</strain>
    </source>
</reference>
<dbReference type="InterPro" id="IPR016181">
    <property type="entry name" value="Acyl_CoA_acyltransferase"/>
</dbReference>
<dbReference type="InterPro" id="IPR050832">
    <property type="entry name" value="Bact_Acetyltransf"/>
</dbReference>
<dbReference type="CDD" id="cd04301">
    <property type="entry name" value="NAT_SF"/>
    <property type="match status" value="1"/>
</dbReference>
<evidence type="ECO:0000256" key="1">
    <source>
        <dbReference type="ARBA" id="ARBA00022679"/>
    </source>
</evidence>
<sequence length="175" mass="20446">MSVFIRECTVADVPELEAICQETFADTYGDGENEEDLQAHYERKFSPAVLESEILHKDSQYFFAFYNNELAGYVKLNHGDAQITYQHPQALQVERIYIRKSFKRLGLGKHLITKAIELAEEAEKETVWLGVWEHNHPAQKFYQSLGFVKTDEHDFYMGNERHTDYTMTKQLKEST</sequence>
<keyword evidence="2 4" id="KW-0012">Acyltransferase</keyword>
<dbReference type="PANTHER" id="PTHR43877:SF2">
    <property type="entry name" value="AMINOALKYLPHOSPHONATE N-ACETYLTRANSFERASE-RELATED"/>
    <property type="match status" value="1"/>
</dbReference>
<evidence type="ECO:0000313" key="4">
    <source>
        <dbReference type="EMBL" id="EFM81138.1"/>
    </source>
</evidence>
<dbReference type="SUPFAM" id="SSF55729">
    <property type="entry name" value="Acyl-CoA N-acyltransferases (Nat)"/>
    <property type="match status" value="1"/>
</dbReference>
<dbReference type="RefSeq" id="WP_002357555.1">
    <property type="nucleotide sequence ID" value="NZ_GL454489.1"/>
</dbReference>
<dbReference type="GO" id="GO:0006508">
    <property type="term" value="P:proteolysis"/>
    <property type="evidence" value="ECO:0007669"/>
    <property type="project" value="UniProtKB-KW"/>
</dbReference>
<evidence type="ECO:0000259" key="3">
    <source>
        <dbReference type="PROSITE" id="PS51186"/>
    </source>
</evidence>
<keyword evidence="4" id="KW-0378">Hydrolase</keyword>
<dbReference type="InterPro" id="IPR000182">
    <property type="entry name" value="GNAT_dom"/>
</dbReference>
<dbReference type="PANTHER" id="PTHR43877">
    <property type="entry name" value="AMINOALKYLPHOSPHONATE N-ACETYLTRANSFERASE-RELATED-RELATED"/>
    <property type="match status" value="1"/>
</dbReference>
<accession>A0A125W1I1</accession>
<dbReference type="GO" id="GO:0016747">
    <property type="term" value="F:acyltransferase activity, transferring groups other than amino-acyl groups"/>
    <property type="evidence" value="ECO:0007669"/>
    <property type="project" value="InterPro"/>
</dbReference>
<dbReference type="EC" id="2.3.1.-" evidence="4"/>
<evidence type="ECO:0000313" key="5">
    <source>
        <dbReference type="Proteomes" id="UP000004846"/>
    </source>
</evidence>
<dbReference type="AlphaFoldDB" id="A0A125W1I1"/>
<dbReference type="Proteomes" id="UP000004846">
    <property type="component" value="Unassembled WGS sequence"/>
</dbReference>
<feature type="domain" description="N-acetyltransferase" evidence="3">
    <location>
        <begin position="3"/>
        <end position="172"/>
    </location>
</feature>
<keyword evidence="4" id="KW-0645">Protease</keyword>